<keyword evidence="4" id="KW-0456">Lyase</keyword>
<proteinExistence type="inferred from homology"/>
<keyword evidence="8" id="KW-1185">Reference proteome</keyword>
<name>H1D2K4_9FIRM</name>
<organism evidence="7 8">
    <name type="scientific">Dialister succinatiphilus YIT 11850</name>
    <dbReference type="NCBI Taxonomy" id="742743"/>
    <lineage>
        <taxon>Bacteria</taxon>
        <taxon>Bacillati</taxon>
        <taxon>Bacillota</taxon>
        <taxon>Negativicutes</taxon>
        <taxon>Veillonellales</taxon>
        <taxon>Veillonellaceae</taxon>
        <taxon>Dialister</taxon>
    </lineage>
</organism>
<dbReference type="Proteomes" id="UP000003277">
    <property type="component" value="Unassembled WGS sequence"/>
</dbReference>
<dbReference type="eggNOG" id="COG1168">
    <property type="taxonomic scope" value="Bacteria"/>
</dbReference>
<evidence type="ECO:0000259" key="6">
    <source>
        <dbReference type="Pfam" id="PF00155"/>
    </source>
</evidence>
<gene>
    <name evidence="7" type="ORF">HMPREF9453_01842</name>
</gene>
<dbReference type="GO" id="GO:0047804">
    <property type="term" value="F:cysteine-S-conjugate beta-lyase activity"/>
    <property type="evidence" value="ECO:0007669"/>
    <property type="project" value="UniProtKB-EC"/>
</dbReference>
<reference evidence="7 8" key="1">
    <citation type="submission" date="2011-11" db="EMBL/GenBank/DDBJ databases">
        <title>The Genome Sequence of Dialister succinatiphilus YIT 11850.</title>
        <authorList>
            <consortium name="The Broad Institute Genome Sequencing Platform"/>
            <person name="Earl A."/>
            <person name="Ward D."/>
            <person name="Feldgarden M."/>
            <person name="Gevers D."/>
            <person name="Morotomi M."/>
            <person name="Young S.K."/>
            <person name="Zeng Q."/>
            <person name="Gargeya S."/>
            <person name="Fitzgerald M."/>
            <person name="Haas B."/>
            <person name="Abouelleil A."/>
            <person name="Alvarado L."/>
            <person name="Arachchi H.M."/>
            <person name="Berlin A."/>
            <person name="Brown A."/>
            <person name="Chapman S.B."/>
            <person name="Dunbar C."/>
            <person name="Gearin G."/>
            <person name="Goldberg J."/>
            <person name="Griggs A."/>
            <person name="Gujja S."/>
            <person name="Heiman D."/>
            <person name="Howarth C."/>
            <person name="Lui A."/>
            <person name="MacDonald P.J.P."/>
            <person name="Montmayeur A."/>
            <person name="Murphy C."/>
            <person name="Neiman D."/>
            <person name="Pearson M."/>
            <person name="Priest M."/>
            <person name="Roberts A."/>
            <person name="Saif S."/>
            <person name="Shea T."/>
            <person name="Sisk P."/>
            <person name="Stolte C."/>
            <person name="Sykes S."/>
            <person name="Wortman J."/>
            <person name="Nusbaum C."/>
            <person name="Birren B."/>
        </authorList>
    </citation>
    <scope>NUCLEOTIDE SEQUENCE [LARGE SCALE GENOMIC DNA]</scope>
    <source>
        <strain evidence="7 8">YIT 11850</strain>
    </source>
</reference>
<evidence type="ECO:0000256" key="1">
    <source>
        <dbReference type="ARBA" id="ARBA00001933"/>
    </source>
</evidence>
<accession>H1D2K4</accession>
<dbReference type="STRING" id="742743.HMPREF9453_01842"/>
<dbReference type="PANTHER" id="PTHR43525">
    <property type="entry name" value="PROTEIN MALY"/>
    <property type="match status" value="1"/>
</dbReference>
<feature type="domain" description="Aminotransferase class I/classII large" evidence="6">
    <location>
        <begin position="59"/>
        <end position="384"/>
    </location>
</feature>
<dbReference type="Gene3D" id="3.90.1150.10">
    <property type="entry name" value="Aspartate Aminotransferase, domain 1"/>
    <property type="match status" value="1"/>
</dbReference>
<comment type="similarity">
    <text evidence="5">Belongs to the class-II pyridoxal-phosphate-dependent aminotransferase family. MalY/PatB cystathionine beta-lyase subfamily.</text>
</comment>
<dbReference type="InterPro" id="IPR027619">
    <property type="entry name" value="C-S_lyase_PatB-like"/>
</dbReference>
<dbReference type="AlphaFoldDB" id="H1D2K4"/>
<evidence type="ECO:0000256" key="2">
    <source>
        <dbReference type="ARBA" id="ARBA00012224"/>
    </source>
</evidence>
<dbReference type="RefSeq" id="WP_008860336.1">
    <property type="nucleotide sequence ID" value="NZ_JH591189.1"/>
</dbReference>
<dbReference type="InterPro" id="IPR015421">
    <property type="entry name" value="PyrdxlP-dep_Trfase_major"/>
</dbReference>
<dbReference type="EMBL" id="ADLT01000060">
    <property type="protein sequence ID" value="EHO62233.1"/>
    <property type="molecule type" value="Genomic_DNA"/>
</dbReference>
<dbReference type="HOGENOM" id="CLU_017584_15_0_9"/>
<comment type="caution">
    <text evidence="7">The sequence shown here is derived from an EMBL/GenBank/DDBJ whole genome shotgun (WGS) entry which is preliminary data.</text>
</comment>
<evidence type="ECO:0000256" key="4">
    <source>
        <dbReference type="ARBA" id="ARBA00023239"/>
    </source>
</evidence>
<dbReference type="CDD" id="cd00609">
    <property type="entry name" value="AAT_like"/>
    <property type="match status" value="1"/>
</dbReference>
<dbReference type="Gene3D" id="3.40.640.10">
    <property type="entry name" value="Type I PLP-dependent aspartate aminotransferase-like (Major domain)"/>
    <property type="match status" value="1"/>
</dbReference>
<keyword evidence="3" id="KW-0663">Pyridoxal phosphate</keyword>
<dbReference type="OrthoDB" id="9802872at2"/>
<comment type="cofactor">
    <cofactor evidence="1">
        <name>pyridoxal 5'-phosphate</name>
        <dbReference type="ChEBI" id="CHEBI:597326"/>
    </cofactor>
</comment>
<dbReference type="PATRIC" id="fig|742743.3.peg.1877"/>
<evidence type="ECO:0000313" key="7">
    <source>
        <dbReference type="EMBL" id="EHO62233.1"/>
    </source>
</evidence>
<sequence>MKLSDLDTIIDRRGSGCLKYDFAVQRGKPKDVLPFWVADMDFKVAKPILDALEKRVHHGIFGYSESGEAYFKALAAWQETYFHWTIRPEWLIKTPGVVPAINLAVKALTKPGDGILINQPVYYPFLNAVIKNGRTLVNSPLVLKNGHYEMDFADLEEKIVKGHVKLALLCTPHNPVGRVWTREELTRYADICLSHGVTIVADEIHEDFTYPGHVHTAFGTVSEEAAQNAIICTAPSKTFNIAGLQNSNILIPNPRIRRAFQEELDSFGYDQLNVMGLAACRAAYEGGREWLDTVKEYIRENLDFTRTYLSENLPKMKLIEPEGTYLIWIDASAYGLSNEDLEHKVLYDCHLWLDMGYVFGKEGEGFLRFNLACPRKTLEQGLRQLKEGFAK</sequence>
<evidence type="ECO:0000256" key="3">
    <source>
        <dbReference type="ARBA" id="ARBA00022898"/>
    </source>
</evidence>
<dbReference type="InterPro" id="IPR051798">
    <property type="entry name" value="Class-II_PLP-Dep_Aminotrans"/>
</dbReference>
<dbReference type="GO" id="GO:0030170">
    <property type="term" value="F:pyridoxal phosphate binding"/>
    <property type="evidence" value="ECO:0007669"/>
    <property type="project" value="InterPro"/>
</dbReference>
<dbReference type="InterPro" id="IPR015424">
    <property type="entry name" value="PyrdxlP-dep_Trfase"/>
</dbReference>
<dbReference type="Pfam" id="PF00155">
    <property type="entry name" value="Aminotran_1_2"/>
    <property type="match status" value="1"/>
</dbReference>
<dbReference type="NCBIfam" id="TIGR04350">
    <property type="entry name" value="C_S_lyase_PatB"/>
    <property type="match status" value="1"/>
</dbReference>
<dbReference type="InterPro" id="IPR015422">
    <property type="entry name" value="PyrdxlP-dep_Trfase_small"/>
</dbReference>
<dbReference type="InterPro" id="IPR004839">
    <property type="entry name" value="Aminotransferase_I/II_large"/>
</dbReference>
<dbReference type="EC" id="4.4.1.13" evidence="2"/>
<evidence type="ECO:0000313" key="8">
    <source>
        <dbReference type="Proteomes" id="UP000003277"/>
    </source>
</evidence>
<protein>
    <recommendedName>
        <fullName evidence="2">cysteine-S-conjugate beta-lyase</fullName>
        <ecNumber evidence="2">4.4.1.13</ecNumber>
    </recommendedName>
</protein>
<dbReference type="SUPFAM" id="SSF53383">
    <property type="entry name" value="PLP-dependent transferases"/>
    <property type="match status" value="1"/>
</dbReference>
<dbReference type="PANTHER" id="PTHR43525:SF1">
    <property type="entry name" value="PROTEIN MALY"/>
    <property type="match status" value="1"/>
</dbReference>
<evidence type="ECO:0000256" key="5">
    <source>
        <dbReference type="ARBA" id="ARBA00037974"/>
    </source>
</evidence>